<dbReference type="EC" id="1.3.1.20" evidence="3"/>
<evidence type="ECO:0000259" key="12">
    <source>
        <dbReference type="Pfam" id="PF01408"/>
    </source>
</evidence>
<dbReference type="GO" id="GO:0047115">
    <property type="term" value="F:trans-1,2-dihydrobenzene-1,2-diol dehydrogenase activity"/>
    <property type="evidence" value="ECO:0007669"/>
    <property type="project" value="UniProtKB-EC"/>
</dbReference>
<keyword evidence="15" id="KW-1185">Reference proteome</keyword>
<dbReference type="InterPro" id="IPR036291">
    <property type="entry name" value="NAD(P)-bd_dom_sf"/>
</dbReference>
<evidence type="ECO:0000256" key="1">
    <source>
        <dbReference type="ARBA" id="ARBA00010928"/>
    </source>
</evidence>
<comment type="catalytic activity">
    <reaction evidence="9">
        <text>(1R,2R)-1,2-dihydrobenzene-1,2-diol + NADP(+) = catechol + NADPH + H(+)</text>
        <dbReference type="Rhea" id="RHEA:16729"/>
        <dbReference type="ChEBI" id="CHEBI:10702"/>
        <dbReference type="ChEBI" id="CHEBI:15378"/>
        <dbReference type="ChEBI" id="CHEBI:18135"/>
        <dbReference type="ChEBI" id="CHEBI:57783"/>
        <dbReference type="ChEBI" id="CHEBI:58349"/>
        <dbReference type="EC" id="1.3.1.20"/>
    </reaction>
</comment>
<feature type="domain" description="Gfo/Idh/MocA-like oxidoreductase N-terminal" evidence="12">
    <location>
        <begin position="40"/>
        <end position="158"/>
    </location>
</feature>
<dbReference type="EMBL" id="CAKOFQ010006875">
    <property type="protein sequence ID" value="CAH1978966.1"/>
    <property type="molecule type" value="Genomic_DNA"/>
</dbReference>
<dbReference type="PANTHER" id="PTHR22604:SF105">
    <property type="entry name" value="TRANS-1,2-DIHYDROBENZENE-1,2-DIOL DEHYDROGENASE"/>
    <property type="match status" value="1"/>
</dbReference>
<dbReference type="InterPro" id="IPR055170">
    <property type="entry name" value="GFO_IDH_MocA-like_dom"/>
</dbReference>
<keyword evidence="11" id="KW-0732">Signal</keyword>
<dbReference type="GO" id="GO:0047837">
    <property type="term" value="F:D-xylose 1-dehydrogenase (NADP+) activity"/>
    <property type="evidence" value="ECO:0007669"/>
    <property type="project" value="UniProtKB-EC"/>
</dbReference>
<dbReference type="InterPro" id="IPR050984">
    <property type="entry name" value="Gfo/Idh/MocA_domain"/>
</dbReference>
<gene>
    <name evidence="14" type="ORF">ACAOBT_LOCUS13295</name>
</gene>
<evidence type="ECO:0000313" key="14">
    <source>
        <dbReference type="EMBL" id="CAH1978966.1"/>
    </source>
</evidence>
<proteinExistence type="inferred from homology"/>
<evidence type="ECO:0000256" key="3">
    <source>
        <dbReference type="ARBA" id="ARBA00038853"/>
    </source>
</evidence>
<evidence type="ECO:0000313" key="15">
    <source>
        <dbReference type="Proteomes" id="UP001152888"/>
    </source>
</evidence>
<dbReference type="Pfam" id="PF22725">
    <property type="entry name" value="GFO_IDH_MocA_C3"/>
    <property type="match status" value="1"/>
</dbReference>
<feature type="signal peptide" evidence="11">
    <location>
        <begin position="1"/>
        <end position="17"/>
    </location>
</feature>
<dbReference type="SUPFAM" id="SSF51735">
    <property type="entry name" value="NAD(P)-binding Rossmann-fold domains"/>
    <property type="match status" value="1"/>
</dbReference>
<dbReference type="Gene3D" id="3.30.360.10">
    <property type="entry name" value="Dihydrodipicolinate Reductase, domain 2"/>
    <property type="match status" value="1"/>
</dbReference>
<sequence>MIIHISFCVAFTRVVRALPTAQTRVEISKRIKKYKSAMALRWGVAGAGRISHDFVTAVQSAYPKDHKFTAVAARSQESASKFAEEHDIPKGYEGYAKLASDPEVDIVYVGNLNTQHFSTCKLMLEHGKHVLCEKPFTLNEKQTRRLIEIARSKKLFIMEAVWSRCFPAYMEAKRIMDSGEIGDVMFASVHFGHALQHVERLTAVQMGGGAILDLGVYMLQFQQYVFRNLRPSKVSVNGHLNSAGTDESCGAVITYPDGKMAVVSTSARVSLPNEGVIVGTKGTLKLPDFWCPTKLITPNGVKEYPLPRSKVPYLHHNSAGLCYQAEEARKCIQSGQIECEHMTHAETIELAMLMDLLRNEMGVVFPEDSQEF</sequence>
<dbReference type="Pfam" id="PF01408">
    <property type="entry name" value="GFO_IDH_MocA"/>
    <property type="match status" value="1"/>
</dbReference>
<dbReference type="Gene3D" id="3.40.50.720">
    <property type="entry name" value="NAD(P)-binding Rossmann-like Domain"/>
    <property type="match status" value="1"/>
</dbReference>
<comment type="similarity">
    <text evidence="1">Belongs to the Gfo/Idh/MocA family.</text>
</comment>
<dbReference type="OrthoDB" id="2129491at2759"/>
<protein>
    <recommendedName>
        <fullName evidence="5">Trans-1,2-dihydrobenzene-1,2-diol dehydrogenase</fullName>
        <ecNumber evidence="4">1.1.1.179</ecNumber>
        <ecNumber evidence="3">1.3.1.20</ecNumber>
    </recommendedName>
    <alternativeName>
        <fullName evidence="8">D-xylose 1-dehydrogenase</fullName>
    </alternativeName>
    <alternativeName>
        <fullName evidence="7">D-xylose-NADP dehydrogenase</fullName>
    </alternativeName>
    <alternativeName>
        <fullName evidence="6">Dimeric dihydrodiol dehydrogenase</fullName>
    </alternativeName>
</protein>
<evidence type="ECO:0000256" key="11">
    <source>
        <dbReference type="SAM" id="SignalP"/>
    </source>
</evidence>
<evidence type="ECO:0000256" key="4">
    <source>
        <dbReference type="ARBA" id="ARBA00038984"/>
    </source>
</evidence>
<feature type="domain" description="GFO/IDH/MocA-like oxidoreductase" evidence="13">
    <location>
        <begin position="169"/>
        <end position="284"/>
    </location>
</feature>
<feature type="chain" id="PRO_5040132592" description="Trans-1,2-dihydrobenzene-1,2-diol dehydrogenase" evidence="11">
    <location>
        <begin position="18"/>
        <end position="372"/>
    </location>
</feature>
<dbReference type="PANTHER" id="PTHR22604">
    <property type="entry name" value="OXIDOREDUCTASES"/>
    <property type="match status" value="1"/>
</dbReference>
<dbReference type="InterPro" id="IPR000683">
    <property type="entry name" value="Gfo/Idh/MocA-like_OxRdtase_N"/>
</dbReference>
<evidence type="ECO:0000256" key="8">
    <source>
        <dbReference type="ARBA" id="ARBA00043025"/>
    </source>
</evidence>
<evidence type="ECO:0000259" key="13">
    <source>
        <dbReference type="Pfam" id="PF22725"/>
    </source>
</evidence>
<dbReference type="SUPFAM" id="SSF55347">
    <property type="entry name" value="Glyceraldehyde-3-phosphate dehydrogenase-like, C-terminal domain"/>
    <property type="match status" value="1"/>
</dbReference>
<dbReference type="GO" id="GO:0000166">
    <property type="term" value="F:nucleotide binding"/>
    <property type="evidence" value="ECO:0007669"/>
    <property type="project" value="InterPro"/>
</dbReference>
<dbReference type="EC" id="1.1.1.179" evidence="4"/>
<evidence type="ECO:0000256" key="5">
    <source>
        <dbReference type="ARBA" id="ARBA00040603"/>
    </source>
</evidence>
<accession>A0A9P0KNZ6</accession>
<evidence type="ECO:0000256" key="7">
    <source>
        <dbReference type="ARBA" id="ARBA00042988"/>
    </source>
</evidence>
<dbReference type="Proteomes" id="UP001152888">
    <property type="component" value="Unassembled WGS sequence"/>
</dbReference>
<keyword evidence="2" id="KW-0560">Oxidoreductase</keyword>
<dbReference type="AlphaFoldDB" id="A0A9P0KNZ6"/>
<evidence type="ECO:0000256" key="10">
    <source>
        <dbReference type="ARBA" id="ARBA00049233"/>
    </source>
</evidence>
<name>A0A9P0KNZ6_ACAOB</name>
<evidence type="ECO:0000256" key="9">
    <source>
        <dbReference type="ARBA" id="ARBA00047423"/>
    </source>
</evidence>
<reference evidence="14" key="1">
    <citation type="submission" date="2022-03" db="EMBL/GenBank/DDBJ databases">
        <authorList>
            <person name="Sayadi A."/>
        </authorList>
    </citation>
    <scope>NUCLEOTIDE SEQUENCE</scope>
</reference>
<comment type="caution">
    <text evidence="14">The sequence shown here is derived from an EMBL/GenBank/DDBJ whole genome shotgun (WGS) entry which is preliminary data.</text>
</comment>
<comment type="catalytic activity">
    <reaction evidence="10">
        <text>D-xylose + NADP(+) = D-xylono-1,5-lactone + NADPH + H(+)</text>
        <dbReference type="Rhea" id="RHEA:22000"/>
        <dbReference type="ChEBI" id="CHEBI:15378"/>
        <dbReference type="ChEBI" id="CHEBI:15867"/>
        <dbReference type="ChEBI" id="CHEBI:53455"/>
        <dbReference type="ChEBI" id="CHEBI:57783"/>
        <dbReference type="ChEBI" id="CHEBI:58349"/>
        <dbReference type="EC" id="1.1.1.179"/>
    </reaction>
</comment>
<evidence type="ECO:0000256" key="2">
    <source>
        <dbReference type="ARBA" id="ARBA00023002"/>
    </source>
</evidence>
<organism evidence="14 15">
    <name type="scientific">Acanthoscelides obtectus</name>
    <name type="common">Bean weevil</name>
    <name type="synonym">Bruchus obtectus</name>
    <dbReference type="NCBI Taxonomy" id="200917"/>
    <lineage>
        <taxon>Eukaryota</taxon>
        <taxon>Metazoa</taxon>
        <taxon>Ecdysozoa</taxon>
        <taxon>Arthropoda</taxon>
        <taxon>Hexapoda</taxon>
        <taxon>Insecta</taxon>
        <taxon>Pterygota</taxon>
        <taxon>Neoptera</taxon>
        <taxon>Endopterygota</taxon>
        <taxon>Coleoptera</taxon>
        <taxon>Polyphaga</taxon>
        <taxon>Cucujiformia</taxon>
        <taxon>Chrysomeloidea</taxon>
        <taxon>Chrysomelidae</taxon>
        <taxon>Bruchinae</taxon>
        <taxon>Bruchini</taxon>
        <taxon>Acanthoscelides</taxon>
    </lineage>
</organism>
<evidence type="ECO:0000256" key="6">
    <source>
        <dbReference type="ARBA" id="ARBA00042926"/>
    </source>
</evidence>